<dbReference type="Pfam" id="PF07501">
    <property type="entry name" value="G5"/>
    <property type="match status" value="1"/>
</dbReference>
<keyword evidence="3" id="KW-0812">Transmembrane</keyword>
<dbReference type="InterPro" id="IPR011098">
    <property type="entry name" value="G5_dom"/>
</dbReference>
<evidence type="ECO:0000313" key="6">
    <source>
        <dbReference type="Proteomes" id="UP000037392"/>
    </source>
</evidence>
<keyword evidence="3" id="KW-0472">Membrane</keyword>
<feature type="compositionally biased region" description="Polar residues" evidence="2">
    <location>
        <begin position="436"/>
        <end position="446"/>
    </location>
</feature>
<feature type="compositionally biased region" description="Polar residues" evidence="2">
    <location>
        <begin position="140"/>
        <end position="154"/>
    </location>
</feature>
<dbReference type="AlphaFoldDB" id="A0A0J9BZ65"/>
<feature type="region of interest" description="Disordered" evidence="2">
    <location>
        <begin position="426"/>
        <end position="569"/>
    </location>
</feature>
<feature type="compositionally biased region" description="Polar residues" evidence="2">
    <location>
        <begin position="487"/>
        <end position="514"/>
    </location>
</feature>
<proteinExistence type="predicted"/>
<dbReference type="InterPro" id="IPR007391">
    <property type="entry name" value="Vancomycin_resist_VanW"/>
</dbReference>
<keyword evidence="1" id="KW-0732">Signal</keyword>
<keyword evidence="3" id="KW-1133">Transmembrane helix</keyword>
<dbReference type="Pfam" id="PF04294">
    <property type="entry name" value="VanW"/>
    <property type="match status" value="1"/>
</dbReference>
<dbReference type="PROSITE" id="PS51109">
    <property type="entry name" value="G5"/>
    <property type="match status" value="1"/>
</dbReference>
<gene>
    <name evidence="5" type="ORF">HMPREF9470_02998</name>
</gene>
<evidence type="ECO:0000256" key="1">
    <source>
        <dbReference type="ARBA" id="ARBA00022729"/>
    </source>
</evidence>
<feature type="compositionally biased region" description="Basic and acidic residues" evidence="2">
    <location>
        <begin position="476"/>
        <end position="486"/>
    </location>
</feature>
<dbReference type="Gene3D" id="2.20.230.10">
    <property type="entry name" value="Resuscitation-promoting factor rpfb"/>
    <property type="match status" value="1"/>
</dbReference>
<dbReference type="EMBL" id="ADLK01000024">
    <property type="protein sequence ID" value="KMW18088.1"/>
    <property type="molecule type" value="Genomic_DNA"/>
</dbReference>
<sequence length="569" mass="61515">MRKGRARRRYHYRKNGYMWGRIWLLSALAAAAVIYGVMELRSVRGHEAEGVQVSLETSGSSPDAESPDTAGPAPQSKKEGREDQEQTKRESRSIQVVDVKDVVEIEVPAQWAEDPDTHAIKAELTKKAAEIAEKWDRQPVDSQMESFDRTTGSYGYSEESNGRALDQDQLVRDLMKAVEGPLLQTQVQAVFQTVAPKRTRAQAKEQYKVIGTFATTTTNNKNRNQNIRLAAEAIDGMILKPGQEFSFNMTTGNRTSDKGYQPAGAYRNGVLIEEPGGGVCQVSTTLYHAIINSGFKTTERNFHSFAPSYIEKGQDAMVSFDGYAGPDLRFVNTGDASVGLRASFSGNQLKLSIVGLPVLENGKDVSLRSEKVRDVEPPEPIYEENPELAYGEEKVIEQAQPGSVWKTYRQLKENGKVVEETALHTSTYKAKPARIQRNSAAQPGANQEQTGMDQEQTGTGQEQTGTGQEQTGTGQEHSDAGQEHSDGNTPESVQGSVSQDQGTRGQESQDQGTAGQKVHNLQDGAGQAEHGSGGNGPGTDGPAEGGPAAETPGGKNQSSFAPELAAPGQ</sequence>
<accession>A0A0J9BZ65</accession>
<feature type="compositionally biased region" description="Low complexity" evidence="2">
    <location>
        <begin position="447"/>
        <end position="475"/>
    </location>
</feature>
<name>A0A0J9BZ65_9FIRM</name>
<evidence type="ECO:0000259" key="4">
    <source>
        <dbReference type="PROSITE" id="PS51109"/>
    </source>
</evidence>
<dbReference type="InterPro" id="IPR052913">
    <property type="entry name" value="Glycopeptide_resist_protein"/>
</dbReference>
<protein>
    <recommendedName>
        <fullName evidence="4">G5 domain-containing protein</fullName>
    </recommendedName>
</protein>
<dbReference type="PANTHER" id="PTHR35788">
    <property type="entry name" value="EXPORTED PROTEIN-RELATED"/>
    <property type="match status" value="1"/>
</dbReference>
<feature type="compositionally biased region" description="Polar residues" evidence="2">
    <location>
        <begin position="54"/>
        <end position="63"/>
    </location>
</feature>
<feature type="compositionally biased region" description="Low complexity" evidence="2">
    <location>
        <begin position="540"/>
        <end position="554"/>
    </location>
</feature>
<feature type="region of interest" description="Disordered" evidence="2">
    <location>
        <begin position="51"/>
        <end position="93"/>
    </location>
</feature>
<reference evidence="5 6" key="1">
    <citation type="submission" date="2011-04" db="EMBL/GenBank/DDBJ databases">
        <title>The Genome Sequence of Clostridium citroniae WAL-19142.</title>
        <authorList>
            <consortium name="The Broad Institute Genome Sequencing Platform"/>
            <person name="Earl A."/>
            <person name="Ward D."/>
            <person name="Feldgarden M."/>
            <person name="Gevers D."/>
            <person name="Warren Y.A."/>
            <person name="Tyrrell K.L."/>
            <person name="Citron D.M."/>
            <person name="Goldstein E.J."/>
            <person name="Daigneault M."/>
            <person name="Allen-Vercoe E."/>
            <person name="Young S.K."/>
            <person name="Zeng Q."/>
            <person name="Gargeya S."/>
            <person name="Fitzgerald M."/>
            <person name="Haas B."/>
            <person name="Abouelleil A."/>
            <person name="Alvarado L."/>
            <person name="Arachchi H.M."/>
            <person name="Berlin A."/>
            <person name="Brown A."/>
            <person name="Chapman S.B."/>
            <person name="Chen Z."/>
            <person name="Dunbar C."/>
            <person name="Freedman E."/>
            <person name="Gearin G."/>
            <person name="Gellesch M."/>
            <person name="Goldberg J."/>
            <person name="Griggs A."/>
            <person name="Gujja S."/>
            <person name="Heilman E.R."/>
            <person name="Heiman D."/>
            <person name="Howarth C."/>
            <person name="Larson L."/>
            <person name="Lui A."/>
            <person name="MacDonald P.J."/>
            <person name="Mehta T."/>
            <person name="Montmayeur A."/>
            <person name="Murphy C."/>
            <person name="Neiman D."/>
            <person name="Pearson M."/>
            <person name="Priest M."/>
            <person name="Roberts A."/>
            <person name="Saif S."/>
            <person name="Shea T."/>
            <person name="Shenoy N."/>
            <person name="Sisk P."/>
            <person name="Stolte C."/>
            <person name="Sykes S."/>
            <person name="White J."/>
            <person name="Yandava C."/>
            <person name="Wortman J."/>
            <person name="Nusbaum C."/>
            <person name="Birren B."/>
        </authorList>
    </citation>
    <scope>NUCLEOTIDE SEQUENCE [LARGE SCALE GENOMIC DNA]</scope>
    <source>
        <strain evidence="5 6">WAL-19142</strain>
    </source>
</reference>
<dbReference type="GeneID" id="93162470"/>
<feature type="transmembrane region" description="Helical" evidence="3">
    <location>
        <begin position="21"/>
        <end position="38"/>
    </location>
</feature>
<comment type="caution">
    <text evidence="5">The sequence shown here is derived from an EMBL/GenBank/DDBJ whole genome shotgun (WGS) entry which is preliminary data.</text>
</comment>
<dbReference type="SMART" id="SM01208">
    <property type="entry name" value="G5"/>
    <property type="match status" value="1"/>
</dbReference>
<dbReference type="RefSeq" id="WP_048930137.1">
    <property type="nucleotide sequence ID" value="NZ_KQ235879.1"/>
</dbReference>
<dbReference type="Proteomes" id="UP000037392">
    <property type="component" value="Unassembled WGS sequence"/>
</dbReference>
<dbReference type="OrthoDB" id="9797191at2"/>
<feature type="domain" description="G5" evidence="4">
    <location>
        <begin position="362"/>
        <end position="442"/>
    </location>
</feature>
<dbReference type="PATRIC" id="fig|742734.4.peg.3209"/>
<evidence type="ECO:0000256" key="3">
    <source>
        <dbReference type="SAM" id="Phobius"/>
    </source>
</evidence>
<feature type="region of interest" description="Disordered" evidence="2">
    <location>
        <begin position="138"/>
        <end position="161"/>
    </location>
</feature>
<evidence type="ECO:0000313" key="5">
    <source>
        <dbReference type="EMBL" id="KMW18088.1"/>
    </source>
</evidence>
<dbReference type="PANTHER" id="PTHR35788:SF1">
    <property type="entry name" value="EXPORTED PROTEIN"/>
    <property type="match status" value="1"/>
</dbReference>
<organism evidence="5 6">
    <name type="scientific">[Clostridium] citroniae WAL-19142</name>
    <dbReference type="NCBI Taxonomy" id="742734"/>
    <lineage>
        <taxon>Bacteria</taxon>
        <taxon>Bacillati</taxon>
        <taxon>Bacillota</taxon>
        <taxon>Clostridia</taxon>
        <taxon>Lachnospirales</taxon>
        <taxon>Lachnospiraceae</taxon>
        <taxon>Enterocloster</taxon>
    </lineage>
</organism>
<evidence type="ECO:0000256" key="2">
    <source>
        <dbReference type="SAM" id="MobiDB-lite"/>
    </source>
</evidence>
<feature type="compositionally biased region" description="Basic and acidic residues" evidence="2">
    <location>
        <begin position="76"/>
        <end position="93"/>
    </location>
</feature>